<evidence type="ECO:0000313" key="8">
    <source>
        <dbReference type="Proteomes" id="UP000693981"/>
    </source>
</evidence>
<comment type="caution">
    <text evidence="7">The sequence shown here is derived from an EMBL/GenBank/DDBJ whole genome shotgun (WGS) entry which is preliminary data.</text>
</comment>
<dbReference type="OrthoDB" id="128728at2759"/>
<protein>
    <recommendedName>
        <fullName evidence="5">RxLR effector protein</fullName>
    </recommendedName>
</protein>
<evidence type="ECO:0000256" key="4">
    <source>
        <dbReference type="ARBA" id="ARBA00022729"/>
    </source>
</evidence>
<evidence type="ECO:0000256" key="2">
    <source>
        <dbReference type="ARBA" id="ARBA00010400"/>
    </source>
</evidence>
<comment type="function">
    <text evidence="5">Effector that suppresses plant defense responses during pathogen infection.</text>
</comment>
<dbReference type="Proteomes" id="UP000693981">
    <property type="component" value="Unassembled WGS sequence"/>
</dbReference>
<feature type="signal peptide" evidence="5">
    <location>
        <begin position="1"/>
        <end position="20"/>
    </location>
</feature>
<feature type="chain" id="PRO_5035756024" description="RxLR effector protein" evidence="5">
    <location>
        <begin position="21"/>
        <end position="161"/>
    </location>
</feature>
<comment type="domain">
    <text evidence="5">The RxLR-dEER motif acts to carry the protein into the host cell cytoplasm through binding to cell surface phosphatidylinositol-3-phosphate.</text>
</comment>
<feature type="compositionally biased region" description="Acidic residues" evidence="6">
    <location>
        <begin position="67"/>
        <end position="86"/>
    </location>
</feature>
<gene>
    <name evidence="7" type="ORF">PHYBOEH_004507</name>
</gene>
<dbReference type="InterPro" id="IPR031825">
    <property type="entry name" value="RXLR"/>
</dbReference>
<evidence type="ECO:0000256" key="5">
    <source>
        <dbReference type="RuleBase" id="RU367124"/>
    </source>
</evidence>
<feature type="region of interest" description="Disordered" evidence="6">
    <location>
        <begin position="58"/>
        <end position="92"/>
    </location>
</feature>
<reference evidence="7" key="1">
    <citation type="submission" date="2021-02" db="EMBL/GenBank/DDBJ databases">
        <authorList>
            <person name="Palmer J.M."/>
        </authorList>
    </citation>
    <scope>NUCLEOTIDE SEQUENCE</scope>
    <source>
        <strain evidence="7">SCRP23</strain>
    </source>
</reference>
<sequence>MRACYLFLAIVATVLTSADATVSVTADSKQNKIVKAVSSPDTAPSTFSLTDRDNNSLRNRALRGTDTDDLNDLGSLDDLDDDSDESKEERVGGTSIVKSIHNIKDYQDAKMLRQIAKGNHPEHIFTKFGIPYQVVNGYRVYPNYNTEYQRYLKWLKYHQEK</sequence>
<keyword evidence="3 5" id="KW-0964">Secreted</keyword>
<comment type="similarity">
    <text evidence="2 5">Belongs to the RxLR effector family.</text>
</comment>
<organism evidence="7 8">
    <name type="scientific">Phytophthora boehmeriae</name>
    <dbReference type="NCBI Taxonomy" id="109152"/>
    <lineage>
        <taxon>Eukaryota</taxon>
        <taxon>Sar</taxon>
        <taxon>Stramenopiles</taxon>
        <taxon>Oomycota</taxon>
        <taxon>Peronosporomycetes</taxon>
        <taxon>Peronosporales</taxon>
        <taxon>Peronosporaceae</taxon>
        <taxon>Phytophthora</taxon>
    </lineage>
</organism>
<comment type="subcellular location">
    <subcellularLocation>
        <location evidence="1 5">Secreted</location>
    </subcellularLocation>
</comment>
<evidence type="ECO:0000313" key="7">
    <source>
        <dbReference type="EMBL" id="KAG7394883.1"/>
    </source>
</evidence>
<proteinExistence type="inferred from homology"/>
<dbReference type="EMBL" id="JAGDFL010000238">
    <property type="protein sequence ID" value="KAG7394883.1"/>
    <property type="molecule type" value="Genomic_DNA"/>
</dbReference>
<keyword evidence="4 5" id="KW-0732">Signal</keyword>
<keyword evidence="8" id="KW-1185">Reference proteome</keyword>
<evidence type="ECO:0000256" key="6">
    <source>
        <dbReference type="SAM" id="MobiDB-lite"/>
    </source>
</evidence>
<dbReference type="AlphaFoldDB" id="A0A8T1WSL6"/>
<accession>A0A8T1WSL6</accession>
<evidence type="ECO:0000256" key="1">
    <source>
        <dbReference type="ARBA" id="ARBA00004613"/>
    </source>
</evidence>
<evidence type="ECO:0000256" key="3">
    <source>
        <dbReference type="ARBA" id="ARBA00022525"/>
    </source>
</evidence>
<dbReference type="Pfam" id="PF16810">
    <property type="entry name" value="RXLR"/>
    <property type="match status" value="1"/>
</dbReference>
<name>A0A8T1WSL6_9STRA</name>